<feature type="transmembrane region" description="Helical" evidence="1">
    <location>
        <begin position="70"/>
        <end position="87"/>
    </location>
</feature>
<evidence type="ECO:0000256" key="1">
    <source>
        <dbReference type="SAM" id="Phobius"/>
    </source>
</evidence>
<keyword evidence="1" id="KW-0812">Transmembrane</keyword>
<sequence>MNFHMICQRNQHQLNQLCKLIKMQHINHVYCQQMEHQHKFYLCNWNQRYPKNRQHQKNSLRMLPLMKLKHMWYLQHILLQILLYNCFQVNMHHMHHLLSMLLGHWCRFYFDILLLFQLYKFLSMISWCISTSLFFACCIPNTINITRIFNTCNLNVSN</sequence>
<protein>
    <submittedName>
        <fullName evidence="2">Uncharacterized protein</fullName>
    </submittedName>
</protein>
<dbReference type="Proteomes" id="UP000692954">
    <property type="component" value="Unassembled WGS sequence"/>
</dbReference>
<keyword evidence="1" id="KW-0472">Membrane</keyword>
<comment type="caution">
    <text evidence="2">The sequence shown here is derived from an EMBL/GenBank/DDBJ whole genome shotgun (WGS) entry which is preliminary data.</text>
</comment>
<keyword evidence="3" id="KW-1185">Reference proteome</keyword>
<name>A0A8S1RBJ8_9CILI</name>
<dbReference type="EMBL" id="CAJJDN010000152">
    <property type="protein sequence ID" value="CAD8124652.1"/>
    <property type="molecule type" value="Genomic_DNA"/>
</dbReference>
<reference evidence="2" key="1">
    <citation type="submission" date="2021-01" db="EMBL/GenBank/DDBJ databases">
        <authorList>
            <consortium name="Genoscope - CEA"/>
            <person name="William W."/>
        </authorList>
    </citation>
    <scope>NUCLEOTIDE SEQUENCE</scope>
</reference>
<gene>
    <name evidence="2" type="ORF">PSON_ATCC_30995.1.T1520117</name>
</gene>
<evidence type="ECO:0000313" key="2">
    <source>
        <dbReference type="EMBL" id="CAD8124652.1"/>
    </source>
</evidence>
<keyword evidence="1" id="KW-1133">Transmembrane helix</keyword>
<accession>A0A8S1RBJ8</accession>
<dbReference type="AlphaFoldDB" id="A0A8S1RBJ8"/>
<evidence type="ECO:0000313" key="3">
    <source>
        <dbReference type="Proteomes" id="UP000692954"/>
    </source>
</evidence>
<organism evidence="2 3">
    <name type="scientific">Paramecium sonneborni</name>
    <dbReference type="NCBI Taxonomy" id="65129"/>
    <lineage>
        <taxon>Eukaryota</taxon>
        <taxon>Sar</taxon>
        <taxon>Alveolata</taxon>
        <taxon>Ciliophora</taxon>
        <taxon>Intramacronucleata</taxon>
        <taxon>Oligohymenophorea</taxon>
        <taxon>Peniculida</taxon>
        <taxon>Parameciidae</taxon>
        <taxon>Paramecium</taxon>
    </lineage>
</organism>
<proteinExistence type="predicted"/>
<feature type="transmembrane region" description="Helical" evidence="1">
    <location>
        <begin position="108"/>
        <end position="135"/>
    </location>
</feature>